<dbReference type="Proteomes" id="UP001497516">
    <property type="component" value="Chromosome 10"/>
</dbReference>
<organism evidence="1 2">
    <name type="scientific">Linum trigynum</name>
    <dbReference type="NCBI Taxonomy" id="586398"/>
    <lineage>
        <taxon>Eukaryota</taxon>
        <taxon>Viridiplantae</taxon>
        <taxon>Streptophyta</taxon>
        <taxon>Embryophyta</taxon>
        <taxon>Tracheophyta</taxon>
        <taxon>Spermatophyta</taxon>
        <taxon>Magnoliopsida</taxon>
        <taxon>eudicotyledons</taxon>
        <taxon>Gunneridae</taxon>
        <taxon>Pentapetalae</taxon>
        <taxon>rosids</taxon>
        <taxon>fabids</taxon>
        <taxon>Malpighiales</taxon>
        <taxon>Linaceae</taxon>
        <taxon>Linum</taxon>
    </lineage>
</organism>
<accession>A0AAV2CY62</accession>
<dbReference type="AlphaFoldDB" id="A0AAV2CY62"/>
<evidence type="ECO:0000313" key="2">
    <source>
        <dbReference type="Proteomes" id="UP001497516"/>
    </source>
</evidence>
<gene>
    <name evidence="1" type="ORF">LTRI10_LOCUS8200</name>
</gene>
<reference evidence="1 2" key="1">
    <citation type="submission" date="2024-04" db="EMBL/GenBank/DDBJ databases">
        <authorList>
            <person name="Fracassetti M."/>
        </authorList>
    </citation>
    <scope>NUCLEOTIDE SEQUENCE [LARGE SCALE GENOMIC DNA]</scope>
</reference>
<proteinExistence type="predicted"/>
<sequence>MLGEAKSSSPNIQRHRRHCRLIRRYRLCLRLPVLLSSVVDMDLDIGRNRVTVSKSTDPLAAVVIIFSDRSFGDIDVPSQPLLTPSYAAPSHQPSSSLTS</sequence>
<dbReference type="EMBL" id="OZ034814">
    <property type="protein sequence ID" value="CAL1360788.1"/>
    <property type="molecule type" value="Genomic_DNA"/>
</dbReference>
<name>A0AAV2CY62_9ROSI</name>
<protein>
    <submittedName>
        <fullName evidence="1">Uncharacterized protein</fullName>
    </submittedName>
</protein>
<evidence type="ECO:0000313" key="1">
    <source>
        <dbReference type="EMBL" id="CAL1360788.1"/>
    </source>
</evidence>
<keyword evidence="2" id="KW-1185">Reference proteome</keyword>